<dbReference type="RefSeq" id="WP_174605894.1">
    <property type="nucleotide sequence ID" value="NZ_CP054490.1"/>
</dbReference>
<evidence type="ECO:0000313" key="2">
    <source>
        <dbReference type="Proteomes" id="UP000509429"/>
    </source>
</evidence>
<dbReference type="Proteomes" id="UP000509429">
    <property type="component" value="Chromosome"/>
</dbReference>
<proteinExistence type="predicted"/>
<sequence>MRVITTQEQAFADSVINIPDSQLDTINKIYLINFWVVSILCLRRINLNSLMANMFVAMDAILIQT</sequence>
<name>A0A6N0HQ53_9GAMM</name>
<dbReference type="AlphaFoldDB" id="A0A6N0HQ53"/>
<evidence type="ECO:0000313" key="1">
    <source>
        <dbReference type="EMBL" id="QKQ24457.1"/>
    </source>
</evidence>
<dbReference type="EMBL" id="CP054490">
    <property type="protein sequence ID" value="QKQ24457.1"/>
    <property type="molecule type" value="Genomic_DNA"/>
</dbReference>
<gene>
    <name evidence="1" type="ORF">HUE58_04900</name>
</gene>
<keyword evidence="2" id="KW-1185">Reference proteome</keyword>
<organism evidence="1 2">
    <name type="scientific">Candidatus Ruthia endofausta</name>
    <dbReference type="NCBI Taxonomy" id="2738852"/>
    <lineage>
        <taxon>Bacteria</taxon>
        <taxon>Pseudomonadati</taxon>
        <taxon>Pseudomonadota</taxon>
        <taxon>Gammaproteobacteria</taxon>
        <taxon>Candidatus Pseudothioglobaceae</taxon>
        <taxon>Candidatus Ruthturnera</taxon>
    </lineage>
</organism>
<protein>
    <submittedName>
        <fullName evidence="1">Uncharacterized protein</fullName>
    </submittedName>
</protein>
<reference evidence="1 2" key="1">
    <citation type="submission" date="2020-05" db="EMBL/GenBank/DDBJ databases">
        <title>Horizontal transmission and recombination maintain forever young bacterial symbiont genomes.</title>
        <authorList>
            <person name="Russell S.L."/>
            <person name="Pepper-Tunick E."/>
            <person name="Svedberg J."/>
            <person name="Byrne A."/>
            <person name="Ruelas Castillo J."/>
            <person name="Vollmers C."/>
            <person name="Beinart R.A."/>
            <person name="Corbett-Detig R."/>
        </authorList>
    </citation>
    <scope>NUCLEOTIDE SEQUENCE [LARGE SCALE GENOMIC DNA]</scope>
    <source>
        <strain evidence="1">JDF_Ridge</strain>
    </source>
</reference>
<dbReference type="KEGG" id="reo:HUE58_04900"/>
<accession>A0A6N0HQ53</accession>